<feature type="domain" description="EGF-like" evidence="2">
    <location>
        <begin position="140"/>
        <end position="171"/>
    </location>
</feature>
<dbReference type="SUPFAM" id="SSF57184">
    <property type="entry name" value="Growth factor receptor domain"/>
    <property type="match status" value="2"/>
</dbReference>
<dbReference type="InterPro" id="IPR009030">
    <property type="entry name" value="Growth_fac_rcpt_cys_sf"/>
</dbReference>
<dbReference type="InterPro" id="IPR000742">
    <property type="entry name" value="EGF"/>
</dbReference>
<protein>
    <submittedName>
        <fullName evidence="3">Serine/Threonine kinase, putative</fullName>
    </submittedName>
</protein>
<dbReference type="SMART" id="SM00181">
    <property type="entry name" value="EGF"/>
    <property type="match status" value="3"/>
</dbReference>
<keyword evidence="4" id="KW-1185">Reference proteome</keyword>
<feature type="domain" description="EGF-like" evidence="2">
    <location>
        <begin position="248"/>
        <end position="285"/>
    </location>
</feature>
<gene>
    <name evidence="3" type="ORF">TTHERM_00332110</name>
</gene>
<dbReference type="InParanoid" id="I7M4E6"/>
<dbReference type="AlphaFoldDB" id="I7M4E6"/>
<dbReference type="GeneID" id="7826700"/>
<dbReference type="GO" id="GO:0016301">
    <property type="term" value="F:kinase activity"/>
    <property type="evidence" value="ECO:0007669"/>
    <property type="project" value="UniProtKB-KW"/>
</dbReference>
<dbReference type="EMBL" id="GG662299">
    <property type="protein sequence ID" value="EAS06333.3"/>
    <property type="molecule type" value="Genomic_DNA"/>
</dbReference>
<feature type="chain" id="PRO_5003712074" evidence="1">
    <location>
        <begin position="18"/>
        <end position="592"/>
    </location>
</feature>
<sequence>MKLVLGIIFTILKLIQCQTYNQHTYICSGYWNKQRCVPCVDPNGICPNGAFNISSCQSGYYLTQLSNGYNTCKPCPQYCSSCYEPQVGMSLICTACLDNCSLIEGTCQRIPNCQVINLTLGSCMQCLDGFYQNESQQCLPCDPSCTTCIEGGICSTCAPGYSFLNLSFTCTKCDLYANTTNCAACVQSDLIVQCIKCLSGYYLNTQNNTCQPCPNNCQRCAVQADLVKCIVCKSDPNILQDVSGNCLSCRDSLPNCSSCVIENNTLQCVDCIKTYYYNSLDNTCQMCPFQSVCNCPTTSCTPDQVTIVQCPQAMNLFNKQCVALSSNPSINCDFLQTTTSCQTCAQGYNLSNNKCNLNDNPDSRCAVFFPNKTTCALCKLTQNYFLSNGQCVQKDSDCLNQVGAAGTPGYCQLFHNKYYFNNQGTKTLCSSGNTNCAFLQIDKSNVISCNTAITQQQTVDGTCNVFDENISGCLIWEKGTTNCVACNNQIGFYLDSTRKKCGYVASQCVAVQQGTTKCSKCGVTYNQFYAELNGTCVACADQSSAYYKCETLLNQSSQKQLNLASDEAKNNRSTTLHYSKILLSLILALISF</sequence>
<reference evidence="4" key="1">
    <citation type="journal article" date="2006" name="PLoS Biol.">
        <title>Macronuclear genome sequence of the ciliate Tetrahymena thermophila, a model eukaryote.</title>
        <authorList>
            <person name="Eisen J.A."/>
            <person name="Coyne R.S."/>
            <person name="Wu M."/>
            <person name="Wu D."/>
            <person name="Thiagarajan M."/>
            <person name="Wortman J.R."/>
            <person name="Badger J.H."/>
            <person name="Ren Q."/>
            <person name="Amedeo P."/>
            <person name="Jones K.M."/>
            <person name="Tallon L.J."/>
            <person name="Delcher A.L."/>
            <person name="Salzberg S.L."/>
            <person name="Silva J.C."/>
            <person name="Haas B.J."/>
            <person name="Majoros W.H."/>
            <person name="Farzad M."/>
            <person name="Carlton J.M."/>
            <person name="Smith R.K. Jr."/>
            <person name="Garg J."/>
            <person name="Pearlman R.E."/>
            <person name="Karrer K.M."/>
            <person name="Sun L."/>
            <person name="Manning G."/>
            <person name="Elde N.C."/>
            <person name="Turkewitz A.P."/>
            <person name="Asai D.J."/>
            <person name="Wilkes D.E."/>
            <person name="Wang Y."/>
            <person name="Cai H."/>
            <person name="Collins K."/>
            <person name="Stewart B.A."/>
            <person name="Lee S.R."/>
            <person name="Wilamowska K."/>
            <person name="Weinberg Z."/>
            <person name="Ruzzo W.L."/>
            <person name="Wloga D."/>
            <person name="Gaertig J."/>
            <person name="Frankel J."/>
            <person name="Tsao C.-C."/>
            <person name="Gorovsky M.A."/>
            <person name="Keeling P.J."/>
            <person name="Waller R.F."/>
            <person name="Patron N.J."/>
            <person name="Cherry J.M."/>
            <person name="Stover N.A."/>
            <person name="Krieger C.J."/>
            <person name="del Toro C."/>
            <person name="Ryder H.F."/>
            <person name="Williamson S.C."/>
            <person name="Barbeau R.A."/>
            <person name="Hamilton E.P."/>
            <person name="Orias E."/>
        </authorList>
    </citation>
    <scope>NUCLEOTIDE SEQUENCE [LARGE SCALE GENOMIC DNA]</scope>
    <source>
        <strain evidence="4">SB210</strain>
    </source>
</reference>
<keyword evidence="1" id="KW-0732">Signal</keyword>
<evidence type="ECO:0000256" key="1">
    <source>
        <dbReference type="SAM" id="SignalP"/>
    </source>
</evidence>
<dbReference type="OrthoDB" id="282489at2759"/>
<feature type="domain" description="EGF-like" evidence="2">
    <location>
        <begin position="172"/>
        <end position="211"/>
    </location>
</feature>
<proteinExistence type="predicted"/>
<feature type="signal peptide" evidence="1">
    <location>
        <begin position="1"/>
        <end position="17"/>
    </location>
</feature>
<name>I7M4E6_TETTS</name>
<dbReference type="InterPro" id="IPR052798">
    <property type="entry name" value="Giardia_VSA"/>
</dbReference>
<keyword evidence="3" id="KW-0418">Kinase</keyword>
<dbReference type="Proteomes" id="UP000009168">
    <property type="component" value="Unassembled WGS sequence"/>
</dbReference>
<evidence type="ECO:0000259" key="2">
    <source>
        <dbReference type="SMART" id="SM00181"/>
    </source>
</evidence>
<dbReference type="SMART" id="SM00261">
    <property type="entry name" value="FU"/>
    <property type="match status" value="4"/>
</dbReference>
<dbReference type="PANTHER" id="PTHR23275">
    <property type="entry name" value="CABRIOLET.-RELATED"/>
    <property type="match status" value="1"/>
</dbReference>
<dbReference type="RefSeq" id="XP_001026578.3">
    <property type="nucleotide sequence ID" value="XM_001026578.4"/>
</dbReference>
<organism evidence="3 4">
    <name type="scientific">Tetrahymena thermophila (strain SB210)</name>
    <dbReference type="NCBI Taxonomy" id="312017"/>
    <lineage>
        <taxon>Eukaryota</taxon>
        <taxon>Sar</taxon>
        <taxon>Alveolata</taxon>
        <taxon>Ciliophora</taxon>
        <taxon>Intramacronucleata</taxon>
        <taxon>Oligohymenophorea</taxon>
        <taxon>Hymenostomatida</taxon>
        <taxon>Tetrahymenina</taxon>
        <taxon>Tetrahymenidae</taxon>
        <taxon>Tetrahymena</taxon>
    </lineage>
</organism>
<keyword evidence="3" id="KW-0808">Transferase</keyword>
<dbReference type="InterPro" id="IPR006212">
    <property type="entry name" value="Furin_repeat"/>
</dbReference>
<dbReference type="HOGENOM" id="CLU_461187_0_0_1"/>
<dbReference type="KEGG" id="tet:TTHERM_00332110"/>
<evidence type="ECO:0000313" key="4">
    <source>
        <dbReference type="Proteomes" id="UP000009168"/>
    </source>
</evidence>
<accession>I7M4E6</accession>
<evidence type="ECO:0000313" key="3">
    <source>
        <dbReference type="EMBL" id="EAS06333.3"/>
    </source>
</evidence>